<evidence type="ECO:0000313" key="2">
    <source>
        <dbReference type="Proteomes" id="UP000308600"/>
    </source>
</evidence>
<reference evidence="1 2" key="1">
    <citation type="journal article" date="2019" name="Nat. Ecol. Evol.">
        <title>Megaphylogeny resolves global patterns of mushroom evolution.</title>
        <authorList>
            <person name="Varga T."/>
            <person name="Krizsan K."/>
            <person name="Foldi C."/>
            <person name="Dima B."/>
            <person name="Sanchez-Garcia M."/>
            <person name="Sanchez-Ramirez S."/>
            <person name="Szollosi G.J."/>
            <person name="Szarkandi J.G."/>
            <person name="Papp V."/>
            <person name="Albert L."/>
            <person name="Andreopoulos W."/>
            <person name="Angelini C."/>
            <person name="Antonin V."/>
            <person name="Barry K.W."/>
            <person name="Bougher N.L."/>
            <person name="Buchanan P."/>
            <person name="Buyck B."/>
            <person name="Bense V."/>
            <person name="Catcheside P."/>
            <person name="Chovatia M."/>
            <person name="Cooper J."/>
            <person name="Damon W."/>
            <person name="Desjardin D."/>
            <person name="Finy P."/>
            <person name="Geml J."/>
            <person name="Haridas S."/>
            <person name="Hughes K."/>
            <person name="Justo A."/>
            <person name="Karasinski D."/>
            <person name="Kautmanova I."/>
            <person name="Kiss B."/>
            <person name="Kocsube S."/>
            <person name="Kotiranta H."/>
            <person name="LaButti K.M."/>
            <person name="Lechner B.E."/>
            <person name="Liimatainen K."/>
            <person name="Lipzen A."/>
            <person name="Lukacs Z."/>
            <person name="Mihaltcheva S."/>
            <person name="Morgado L.N."/>
            <person name="Niskanen T."/>
            <person name="Noordeloos M.E."/>
            <person name="Ohm R.A."/>
            <person name="Ortiz-Santana B."/>
            <person name="Ovrebo C."/>
            <person name="Racz N."/>
            <person name="Riley R."/>
            <person name="Savchenko A."/>
            <person name="Shiryaev A."/>
            <person name="Soop K."/>
            <person name="Spirin V."/>
            <person name="Szebenyi C."/>
            <person name="Tomsovsky M."/>
            <person name="Tulloss R.E."/>
            <person name="Uehling J."/>
            <person name="Grigoriev I.V."/>
            <person name="Vagvolgyi C."/>
            <person name="Papp T."/>
            <person name="Martin F.M."/>
            <person name="Miettinen O."/>
            <person name="Hibbett D.S."/>
            <person name="Nagy L.G."/>
        </authorList>
    </citation>
    <scope>NUCLEOTIDE SEQUENCE [LARGE SCALE GENOMIC DNA]</scope>
    <source>
        <strain evidence="1 2">NL-1719</strain>
    </source>
</reference>
<proteinExistence type="predicted"/>
<dbReference type="EMBL" id="ML208424">
    <property type="protein sequence ID" value="TFK65852.1"/>
    <property type="molecule type" value="Genomic_DNA"/>
</dbReference>
<organism evidence="1 2">
    <name type="scientific">Pluteus cervinus</name>
    <dbReference type="NCBI Taxonomy" id="181527"/>
    <lineage>
        <taxon>Eukaryota</taxon>
        <taxon>Fungi</taxon>
        <taxon>Dikarya</taxon>
        <taxon>Basidiomycota</taxon>
        <taxon>Agaricomycotina</taxon>
        <taxon>Agaricomycetes</taxon>
        <taxon>Agaricomycetidae</taxon>
        <taxon>Agaricales</taxon>
        <taxon>Pluteineae</taxon>
        <taxon>Pluteaceae</taxon>
        <taxon>Pluteus</taxon>
    </lineage>
</organism>
<sequence>MITNHIHQLGTLEVAYYVTLAALALKVLPFFWRRFFSSEKKLPPPPLQGPASESWLFGLHQYISNSPDVGAMHEQWAEEYGPAFIIPGLFGSKKVMIRDPKAVAHFYSKETYGYVQTRLAKVFIETLFGRGLLWAEGDSHKRQRKALSPAFSNAAIRRLTSVFYDSAYKTKEAWDARLEAESDTVIDVQAWMNHIALDSIGIAGFGHDFGSLNGTQSAVSNAFNSLGSEDVSYLSNIVVLLSPAFPALLKLPTSRNEMIRNLKKSLSDIADELLKRTRQEKGGEVGAETAQEKSIIGMLIKAENNGVSQEEIVAQMNVLLLAGYETTSISLTWALIELSRQPEKQERLRNELASFRADDPSWDDLMNGLPYLDAVTHEILRLHPPVGETTRVAAEDDILPFAKPVTLSSGETVSSLVIPKGTVVGVPIRAMNRSEAFWGEDAKTFVPERWLDEDKMGGAKDISGHKHILTFSDGPRICLGRAIALTEFKSVLSVLIRNYRFELPEGPKTIIERHRSILPRPKVAGQQGALVPLRIQRVE</sequence>
<protein>
    <submittedName>
        <fullName evidence="1">Cytochrome P450</fullName>
    </submittedName>
</protein>
<keyword evidence="2" id="KW-1185">Reference proteome</keyword>
<evidence type="ECO:0000313" key="1">
    <source>
        <dbReference type="EMBL" id="TFK65852.1"/>
    </source>
</evidence>
<gene>
    <name evidence="1" type="ORF">BDN72DRAFT_845095</name>
</gene>
<accession>A0ACD3AJB0</accession>
<dbReference type="Proteomes" id="UP000308600">
    <property type="component" value="Unassembled WGS sequence"/>
</dbReference>
<name>A0ACD3AJB0_9AGAR</name>